<dbReference type="InterPro" id="IPR023415">
    <property type="entry name" value="LDLR_class-A_CS"/>
</dbReference>
<dbReference type="SUPFAM" id="SSF49265">
    <property type="entry name" value="Fibronectin type III"/>
    <property type="match status" value="1"/>
</dbReference>
<dbReference type="SUPFAM" id="SSF57424">
    <property type="entry name" value="LDL receptor-like module"/>
    <property type="match status" value="1"/>
</dbReference>
<reference evidence="5" key="1">
    <citation type="submission" date="2020-11" db="EMBL/GenBank/DDBJ databases">
        <authorList>
            <person name="Tran Van P."/>
        </authorList>
    </citation>
    <scope>NUCLEOTIDE SEQUENCE</scope>
</reference>
<feature type="non-terminal residue" evidence="5">
    <location>
        <position position="166"/>
    </location>
</feature>
<dbReference type="SMART" id="SM00060">
    <property type="entry name" value="FN3"/>
    <property type="match status" value="1"/>
</dbReference>
<dbReference type="PROSITE" id="PS50853">
    <property type="entry name" value="FN3"/>
    <property type="match status" value="1"/>
</dbReference>
<feature type="disulfide bond" evidence="3">
    <location>
        <begin position="5"/>
        <end position="23"/>
    </location>
</feature>
<dbReference type="Gene3D" id="4.10.400.10">
    <property type="entry name" value="Low-density Lipoprotein Receptor"/>
    <property type="match status" value="1"/>
</dbReference>
<comment type="caution">
    <text evidence="3">Lacks conserved residue(s) required for the propagation of feature annotation.</text>
</comment>
<dbReference type="PROSITE" id="PS50068">
    <property type="entry name" value="LDLRA_2"/>
    <property type="match status" value="1"/>
</dbReference>
<dbReference type="EMBL" id="CAJPVJ010058406">
    <property type="protein sequence ID" value="CAG2183917.1"/>
    <property type="molecule type" value="Genomic_DNA"/>
</dbReference>
<dbReference type="InterPro" id="IPR036116">
    <property type="entry name" value="FN3_sf"/>
</dbReference>
<keyword evidence="2 3" id="KW-1015">Disulfide bond</keyword>
<keyword evidence="6" id="KW-1185">Reference proteome</keyword>
<accession>A0A7R9MV21</accession>
<dbReference type="PROSITE" id="PS01209">
    <property type="entry name" value="LDLRA_1"/>
    <property type="match status" value="1"/>
</dbReference>
<dbReference type="InterPro" id="IPR002172">
    <property type="entry name" value="LDrepeatLR_classA_rpt"/>
</dbReference>
<dbReference type="Pfam" id="PF00057">
    <property type="entry name" value="Ldl_recept_a"/>
    <property type="match status" value="1"/>
</dbReference>
<dbReference type="PANTHER" id="PTHR46708:SF2">
    <property type="entry name" value="FIBRONECTIN TYPE-III DOMAIN-CONTAINING PROTEIN"/>
    <property type="match status" value="1"/>
</dbReference>
<dbReference type="InterPro" id="IPR013783">
    <property type="entry name" value="Ig-like_fold"/>
</dbReference>
<keyword evidence="1" id="KW-0677">Repeat</keyword>
<feature type="non-terminal residue" evidence="5">
    <location>
        <position position="1"/>
    </location>
</feature>
<feature type="disulfide bond" evidence="3">
    <location>
        <begin position="17"/>
        <end position="32"/>
    </location>
</feature>
<sequence length="166" mass="18706">SGFTCKSGECVESHKRCNHRPDCFDGSDEDNCSHTIYAVNDLRVDFETITATEFTIRWGTPSSQRVFNFMPTYSRLNSSEWLNTSWIQSESYKFVGLKPGTTYNVTVYCQLATQASQAYPPLQYITITTEFIAPSPPSDLKAKEMPGNRVLLTWTAPKTSHDIVKG</sequence>
<dbReference type="EMBL" id="OC973231">
    <property type="protein sequence ID" value="CAD7668468.1"/>
    <property type="molecule type" value="Genomic_DNA"/>
</dbReference>
<evidence type="ECO:0000256" key="2">
    <source>
        <dbReference type="ARBA" id="ARBA00023157"/>
    </source>
</evidence>
<proteinExistence type="predicted"/>
<dbReference type="SMART" id="SM00192">
    <property type="entry name" value="LDLa"/>
    <property type="match status" value="1"/>
</dbReference>
<dbReference type="OrthoDB" id="443634at2759"/>
<evidence type="ECO:0000259" key="4">
    <source>
        <dbReference type="PROSITE" id="PS50853"/>
    </source>
</evidence>
<evidence type="ECO:0000256" key="1">
    <source>
        <dbReference type="ARBA" id="ARBA00022737"/>
    </source>
</evidence>
<dbReference type="InterPro" id="IPR036055">
    <property type="entry name" value="LDL_receptor-like_sf"/>
</dbReference>
<dbReference type="Proteomes" id="UP000728032">
    <property type="component" value="Unassembled WGS sequence"/>
</dbReference>
<feature type="domain" description="Fibronectin type-III" evidence="4">
    <location>
        <begin position="38"/>
        <end position="131"/>
    </location>
</feature>
<dbReference type="InterPro" id="IPR050991">
    <property type="entry name" value="ECM_Regulatory_Proteins"/>
</dbReference>
<evidence type="ECO:0000313" key="6">
    <source>
        <dbReference type="Proteomes" id="UP000728032"/>
    </source>
</evidence>
<gene>
    <name evidence="5" type="ORF">ONB1V03_LOCUS23337</name>
</gene>
<organism evidence="5">
    <name type="scientific">Oppiella nova</name>
    <dbReference type="NCBI Taxonomy" id="334625"/>
    <lineage>
        <taxon>Eukaryota</taxon>
        <taxon>Metazoa</taxon>
        <taxon>Ecdysozoa</taxon>
        <taxon>Arthropoda</taxon>
        <taxon>Chelicerata</taxon>
        <taxon>Arachnida</taxon>
        <taxon>Acari</taxon>
        <taxon>Acariformes</taxon>
        <taxon>Sarcoptiformes</taxon>
        <taxon>Oribatida</taxon>
        <taxon>Brachypylina</taxon>
        <taxon>Oppioidea</taxon>
        <taxon>Oppiidae</taxon>
        <taxon>Oppiella</taxon>
    </lineage>
</organism>
<dbReference type="Gene3D" id="2.60.40.10">
    <property type="entry name" value="Immunoglobulins"/>
    <property type="match status" value="1"/>
</dbReference>
<dbReference type="AlphaFoldDB" id="A0A7R9MV21"/>
<evidence type="ECO:0000256" key="3">
    <source>
        <dbReference type="PROSITE-ProRule" id="PRU00124"/>
    </source>
</evidence>
<name>A0A7R9MV21_9ACAR</name>
<protein>
    <recommendedName>
        <fullName evidence="4">Fibronectin type-III domain-containing protein</fullName>
    </recommendedName>
</protein>
<dbReference type="InterPro" id="IPR003961">
    <property type="entry name" value="FN3_dom"/>
</dbReference>
<dbReference type="CDD" id="cd00112">
    <property type="entry name" value="LDLa"/>
    <property type="match status" value="1"/>
</dbReference>
<dbReference type="CDD" id="cd00063">
    <property type="entry name" value="FN3"/>
    <property type="match status" value="2"/>
</dbReference>
<evidence type="ECO:0000313" key="5">
    <source>
        <dbReference type="EMBL" id="CAD7668468.1"/>
    </source>
</evidence>
<dbReference type="PANTHER" id="PTHR46708">
    <property type="entry name" value="TENASCIN"/>
    <property type="match status" value="1"/>
</dbReference>
<dbReference type="Pfam" id="PF00041">
    <property type="entry name" value="fn3"/>
    <property type="match status" value="1"/>
</dbReference>